<proteinExistence type="predicted"/>
<evidence type="ECO:0000256" key="1">
    <source>
        <dbReference type="SAM" id="SignalP"/>
    </source>
</evidence>
<dbReference type="EMBL" id="JBHTKN010000008">
    <property type="protein sequence ID" value="MFD1043100.1"/>
    <property type="molecule type" value="Genomic_DNA"/>
</dbReference>
<keyword evidence="1" id="KW-0732">Signal</keyword>
<evidence type="ECO:0000313" key="2">
    <source>
        <dbReference type="EMBL" id="MFD1043100.1"/>
    </source>
</evidence>
<dbReference type="InterPro" id="IPR009987">
    <property type="entry name" value="IM_PilM"/>
</dbReference>
<feature type="signal peptide" evidence="1">
    <location>
        <begin position="1"/>
        <end position="18"/>
    </location>
</feature>
<comment type="caution">
    <text evidence="2">The sequence shown here is derived from an EMBL/GenBank/DDBJ whole genome shotgun (WGS) entry which is preliminary data.</text>
</comment>
<dbReference type="InterPro" id="IPR041883">
    <property type="entry name" value="PilM_N-ter"/>
</dbReference>
<dbReference type="Gene3D" id="3.30.1300.90">
    <property type="entry name" value="PilM protein, N-terminal domain"/>
    <property type="match status" value="1"/>
</dbReference>
<keyword evidence="3" id="KW-1185">Reference proteome</keyword>
<reference evidence="3" key="1">
    <citation type="journal article" date="2019" name="Int. J. Syst. Evol. Microbiol.">
        <title>The Global Catalogue of Microorganisms (GCM) 10K type strain sequencing project: providing services to taxonomists for standard genome sequencing and annotation.</title>
        <authorList>
            <consortium name="The Broad Institute Genomics Platform"/>
            <consortium name="The Broad Institute Genome Sequencing Center for Infectious Disease"/>
            <person name="Wu L."/>
            <person name="Ma J."/>
        </authorList>
    </citation>
    <scope>NUCLEOTIDE SEQUENCE [LARGE SCALE GENOMIC DNA]</scope>
    <source>
        <strain evidence="3">CCUG 55854</strain>
    </source>
</reference>
<organism evidence="2 3">
    <name type="scientific">Pseudoxanthomonas kaohsiungensis</name>
    <dbReference type="NCBI Taxonomy" id="283923"/>
    <lineage>
        <taxon>Bacteria</taxon>
        <taxon>Pseudomonadati</taxon>
        <taxon>Pseudomonadota</taxon>
        <taxon>Gammaproteobacteria</taxon>
        <taxon>Lysobacterales</taxon>
        <taxon>Lysobacteraceae</taxon>
        <taxon>Pseudoxanthomonas</taxon>
    </lineage>
</organism>
<sequence>MFFLISLVGMSMSMTMDAAESKYEHSVQSLAENVTVYMAYAKQYRDANPGFTGAVSDASLGLPQWYGKQESMQLFVSGGRAFIYLPSLPDALAFDAGFYIRERTQLASFGKKAGGQIISADGVVVSVPSQIPNGAFVFVN</sequence>
<accession>A0ABW3LYY1</accession>
<dbReference type="Pfam" id="PF07419">
    <property type="entry name" value="PilM"/>
    <property type="match status" value="1"/>
</dbReference>
<dbReference type="Proteomes" id="UP001597033">
    <property type="component" value="Unassembled WGS sequence"/>
</dbReference>
<evidence type="ECO:0000313" key="3">
    <source>
        <dbReference type="Proteomes" id="UP001597033"/>
    </source>
</evidence>
<gene>
    <name evidence="2" type="primary">pilM</name>
    <name evidence="2" type="ORF">ACFQ2N_12175</name>
</gene>
<dbReference type="RefSeq" id="WP_162377168.1">
    <property type="nucleotide sequence ID" value="NZ_JBHTKN010000008.1"/>
</dbReference>
<feature type="chain" id="PRO_5046086720" evidence="1">
    <location>
        <begin position="19"/>
        <end position="140"/>
    </location>
</feature>
<name>A0ABW3LYY1_9GAMM</name>
<protein>
    <submittedName>
        <fullName evidence="2">Type IV pilus biogenesis protein PilM</fullName>
    </submittedName>
</protein>